<organism evidence="2 3">
    <name type="scientific">Paenibacillus lacisoli</name>
    <dbReference type="NCBI Taxonomy" id="3064525"/>
    <lineage>
        <taxon>Bacteria</taxon>
        <taxon>Bacillati</taxon>
        <taxon>Bacillota</taxon>
        <taxon>Bacilli</taxon>
        <taxon>Bacillales</taxon>
        <taxon>Paenibacillaceae</taxon>
        <taxon>Paenibacillus</taxon>
    </lineage>
</organism>
<keyword evidence="3" id="KW-1185">Reference proteome</keyword>
<keyword evidence="1" id="KW-0812">Transmembrane</keyword>
<feature type="transmembrane region" description="Helical" evidence="1">
    <location>
        <begin position="325"/>
        <end position="349"/>
    </location>
</feature>
<feature type="transmembrane region" description="Helical" evidence="1">
    <location>
        <begin position="87"/>
        <end position="108"/>
    </location>
</feature>
<name>A0ABT9CG04_9BACL</name>
<keyword evidence="1" id="KW-0472">Membrane</keyword>
<dbReference type="EMBL" id="JAUQTB010000013">
    <property type="protein sequence ID" value="MDO7908207.1"/>
    <property type="molecule type" value="Genomic_DNA"/>
</dbReference>
<feature type="transmembrane region" description="Helical" evidence="1">
    <location>
        <begin position="120"/>
        <end position="138"/>
    </location>
</feature>
<keyword evidence="1" id="KW-1133">Transmembrane helix</keyword>
<evidence type="ECO:0000256" key="1">
    <source>
        <dbReference type="SAM" id="Phobius"/>
    </source>
</evidence>
<dbReference type="Pfam" id="PF14264">
    <property type="entry name" value="Glucos_trans_II"/>
    <property type="match status" value="1"/>
</dbReference>
<evidence type="ECO:0000313" key="2">
    <source>
        <dbReference type="EMBL" id="MDO7908207.1"/>
    </source>
</evidence>
<comment type="caution">
    <text evidence="2">The sequence shown here is derived from an EMBL/GenBank/DDBJ whole genome shotgun (WGS) entry which is preliminary data.</text>
</comment>
<feature type="transmembrane region" description="Helical" evidence="1">
    <location>
        <begin position="150"/>
        <end position="169"/>
    </location>
</feature>
<dbReference type="InterPro" id="IPR025686">
    <property type="entry name" value="Glucos_trans_II"/>
</dbReference>
<protein>
    <submittedName>
        <fullName evidence="2">Glucosyltransferase domain-containing protein</fullName>
    </submittedName>
</protein>
<proteinExistence type="predicted"/>
<feature type="transmembrane region" description="Helical" evidence="1">
    <location>
        <begin position="181"/>
        <end position="211"/>
    </location>
</feature>
<feature type="transmembrane region" description="Helical" evidence="1">
    <location>
        <begin position="290"/>
        <end position="313"/>
    </location>
</feature>
<accession>A0ABT9CG04</accession>
<evidence type="ECO:0000313" key="3">
    <source>
        <dbReference type="Proteomes" id="UP001240171"/>
    </source>
</evidence>
<feature type="transmembrane region" description="Helical" evidence="1">
    <location>
        <begin position="21"/>
        <end position="42"/>
    </location>
</feature>
<reference evidence="2 3" key="1">
    <citation type="submission" date="2023-07" db="EMBL/GenBank/DDBJ databases">
        <title>Paenibacillus sp. JX-17 nov. isolated from soil.</title>
        <authorList>
            <person name="Wan Y."/>
            <person name="Liu B."/>
        </authorList>
    </citation>
    <scope>NUCLEOTIDE SEQUENCE [LARGE SCALE GENOMIC DNA]</scope>
    <source>
        <strain evidence="2 3">JX-17</strain>
    </source>
</reference>
<feature type="transmembrane region" description="Helical" evidence="1">
    <location>
        <begin position="355"/>
        <end position="372"/>
    </location>
</feature>
<dbReference type="Proteomes" id="UP001240171">
    <property type="component" value="Unassembled WGS sequence"/>
</dbReference>
<gene>
    <name evidence="2" type="ORF">Q5741_17530</name>
</gene>
<sequence length="569" mass="63821">MVQDQDRSRLQNEIRSFYYYVRMNIWTVGLLVFAVLFAYGFAMTHYTLSIDEEVALELGSQYSWSGQGRFGITLLKDIFNFWNTNSVTSTLLAVTLLSISGLVWGYSFHTTRSYRDDQRMDAAGLIAVLLFVTFPVHAENVGFSMMSFELGIGWVAAALAVLFTFRWAVRQAGWGYFYSGLLLAALATSVYQAFLPAFVMGLIIHMILYLMKQDQQKKAMGYKQFLHMVIRNAAAAGGSLIIYKAADYTIQWFVPASGYIENFMAWGKEDPSVIIHRLITYFTSLFTGKVIYGSFLLLPSILASAALLIYYIWRLISGRNEGNAGLLAVCLTAFILMPFVLYILLGTVVPIRGNFVWSLLVASVWIMVYSIIRLPFLHRIILTLAAFAVFHQSNAVAQLFYGDYNRYQEDVSLARQISSKVNNLNLGEVPQEPVVYVGSHIQAEHHGIKKQEVLGYSFFEWDGGSQLRIQDFMHALGYSFNVPTEEQKAEGTALAANLPVWPEEGAVAKMHDLIIVHLSASPDWTGIRLMDNPPKETLQAAADIPFGSDNVTYSKDLNGEKGLTTSWSS</sequence>